<evidence type="ECO:0000256" key="7">
    <source>
        <dbReference type="ARBA" id="ARBA00022927"/>
    </source>
</evidence>
<dbReference type="InterPro" id="IPR035427">
    <property type="entry name" value="Tim10-like_dom_sf"/>
</dbReference>
<dbReference type="FunFam" id="1.10.287.810:FF:000001">
    <property type="entry name" value="mitochondrial import inner membrane translocase subunit TIM13"/>
    <property type="match status" value="1"/>
</dbReference>
<proteinExistence type="inferred from homology"/>
<keyword evidence="11 14" id="KW-0143">Chaperone</keyword>
<comment type="subunit">
    <text evidence="13">Heterohexamer; composed of 3 copies of TIM8 and 3 copies of TIM13, named soluble 70 kDa complex. Associates with the TIM22 complex, whose core is composed of TIM22 and TIM54. Interacts with the transmembrane regions of multi-pass transmembrane proteins in transit.</text>
</comment>
<evidence type="ECO:0000256" key="10">
    <source>
        <dbReference type="ARBA" id="ARBA00023157"/>
    </source>
</evidence>
<keyword evidence="6" id="KW-0862">Zinc</keyword>
<gene>
    <name evidence="16" type="ORF">D0860_06429</name>
</gene>
<dbReference type="AlphaFoldDB" id="A0A3M7GUC0"/>
<evidence type="ECO:0000256" key="8">
    <source>
        <dbReference type="ARBA" id="ARBA00023010"/>
    </source>
</evidence>
<protein>
    <recommendedName>
        <fullName evidence="14">Mitochondrial import inner membrane translocase subunit</fullName>
    </recommendedName>
</protein>
<dbReference type="GO" id="GO:0015031">
    <property type="term" value="P:protein transport"/>
    <property type="evidence" value="ECO:0007669"/>
    <property type="project" value="UniProtKB-KW"/>
</dbReference>
<dbReference type="GO" id="GO:0042719">
    <property type="term" value="C:mitochondrial intermembrane space chaperone complex"/>
    <property type="evidence" value="ECO:0007669"/>
    <property type="project" value="UniProtKB-ARBA"/>
</dbReference>
<comment type="domain">
    <text evidence="14">The twin CX3C motif contains 4 conserved Cys residues that form 2 disulfide bonds in the mitochondrial intermembrane space.</text>
</comment>
<evidence type="ECO:0000256" key="2">
    <source>
        <dbReference type="ARBA" id="ARBA00006720"/>
    </source>
</evidence>
<evidence type="ECO:0000256" key="11">
    <source>
        <dbReference type="ARBA" id="ARBA00023186"/>
    </source>
</evidence>
<organism evidence="16 17">
    <name type="scientific">Hortaea werneckii</name>
    <name type="common">Black yeast</name>
    <name type="synonym">Cladosporium werneckii</name>
    <dbReference type="NCBI Taxonomy" id="91943"/>
    <lineage>
        <taxon>Eukaryota</taxon>
        <taxon>Fungi</taxon>
        <taxon>Dikarya</taxon>
        <taxon>Ascomycota</taxon>
        <taxon>Pezizomycotina</taxon>
        <taxon>Dothideomycetes</taxon>
        <taxon>Dothideomycetidae</taxon>
        <taxon>Mycosphaerellales</taxon>
        <taxon>Teratosphaeriaceae</taxon>
        <taxon>Hortaea</taxon>
    </lineage>
</organism>
<dbReference type="GO" id="GO:0045039">
    <property type="term" value="P:protein insertion into mitochondrial inner membrane"/>
    <property type="evidence" value="ECO:0007669"/>
    <property type="project" value="UniProtKB-ARBA"/>
</dbReference>
<evidence type="ECO:0000256" key="14">
    <source>
        <dbReference type="RuleBase" id="RU367043"/>
    </source>
</evidence>
<dbReference type="Proteomes" id="UP000280598">
    <property type="component" value="Unassembled WGS sequence"/>
</dbReference>
<sequence length="93" mass="10182">MADAKQQIMDQIRQQQALGNARALVEVRMITKLNEHCFERCVPNPGSSLSSGEQTCYTACMEKYMAAWNTVSRQYLTHVQKGSPAAGGGLGSM</sequence>
<accession>A0A3M7GUC0</accession>
<dbReference type="Gene3D" id="1.10.287.810">
    <property type="entry name" value="Mitochondrial import inner membrane translocase subunit tim13 like domains"/>
    <property type="match status" value="1"/>
</dbReference>
<comment type="function">
    <text evidence="12">Mitochondrial intermembrane chaperone that participates in the import and insertion of some multi-pass transmembrane proteins into the mitochondrial inner membrane. Also required for the transfer of beta-barrel precursors from the TOM complex to the sorting and assembly machinery (SAM complex) of the outer membrane. Acts as a chaperone-like protein that protects the hydrophobic precursors from aggregation and guide them through the mitochondrial intermembrane space. The TIM8-TIM13 complex is non essential and only mediates the import of few proteins, while the predominant TIM9-TIM10 70 kDa complex is crucial and mediates the import of much more proteins.</text>
</comment>
<keyword evidence="8 14" id="KW-0811">Translocation</keyword>
<comment type="subcellular location">
    <subcellularLocation>
        <location evidence="1 14">Mitochondrion inner membrane</location>
        <topology evidence="1 14">Peripheral membrane protein</topology>
        <orientation evidence="1 14">Intermembrane side</orientation>
    </subcellularLocation>
</comment>
<keyword evidence="10 14" id="KW-1015">Disulfide bond</keyword>
<keyword evidence="5 14" id="KW-0999">Mitochondrion inner membrane</keyword>
<keyword evidence="7 14" id="KW-0653">Protein transport</keyword>
<evidence type="ECO:0000313" key="17">
    <source>
        <dbReference type="Proteomes" id="UP000280598"/>
    </source>
</evidence>
<evidence type="ECO:0000256" key="6">
    <source>
        <dbReference type="ARBA" id="ARBA00022833"/>
    </source>
</evidence>
<dbReference type="EMBL" id="QWIS01000147">
    <property type="protein sequence ID" value="RMZ04317.1"/>
    <property type="molecule type" value="Genomic_DNA"/>
</dbReference>
<dbReference type="GO" id="GO:0046872">
    <property type="term" value="F:metal ion binding"/>
    <property type="evidence" value="ECO:0007669"/>
    <property type="project" value="UniProtKB-KW"/>
</dbReference>
<evidence type="ECO:0000256" key="3">
    <source>
        <dbReference type="ARBA" id="ARBA00022448"/>
    </source>
</evidence>
<evidence type="ECO:0000313" key="16">
    <source>
        <dbReference type="EMBL" id="RMZ04317.1"/>
    </source>
</evidence>
<reference evidence="16 17" key="1">
    <citation type="journal article" date="2018" name="BMC Genomics">
        <title>Genomic evidence for intraspecific hybridization in a clonal and extremely halotolerant yeast.</title>
        <authorList>
            <person name="Gostincar C."/>
            <person name="Stajich J.E."/>
            <person name="Zupancic J."/>
            <person name="Zalar P."/>
            <person name="Gunde-Cimerman N."/>
        </authorList>
    </citation>
    <scope>NUCLEOTIDE SEQUENCE [LARGE SCALE GENOMIC DNA]</scope>
    <source>
        <strain evidence="16 17">EXF-562</strain>
    </source>
</reference>
<keyword evidence="5 14" id="KW-0472">Membrane</keyword>
<feature type="domain" description="Tim10-like" evidence="15">
    <location>
        <begin position="28"/>
        <end position="75"/>
    </location>
</feature>
<evidence type="ECO:0000256" key="1">
    <source>
        <dbReference type="ARBA" id="ARBA00004137"/>
    </source>
</evidence>
<evidence type="ECO:0000256" key="4">
    <source>
        <dbReference type="ARBA" id="ARBA00022723"/>
    </source>
</evidence>
<dbReference type="VEuPathDB" id="FungiDB:BTJ68_08212"/>
<evidence type="ECO:0000256" key="13">
    <source>
        <dbReference type="ARBA" id="ARBA00025862"/>
    </source>
</evidence>
<dbReference type="InterPro" id="IPR004217">
    <property type="entry name" value="Tim10-like"/>
</dbReference>
<evidence type="ECO:0000256" key="9">
    <source>
        <dbReference type="ARBA" id="ARBA00023128"/>
    </source>
</evidence>
<dbReference type="GO" id="GO:0005743">
    <property type="term" value="C:mitochondrial inner membrane"/>
    <property type="evidence" value="ECO:0007669"/>
    <property type="project" value="UniProtKB-SubCell"/>
</dbReference>
<comment type="similarity">
    <text evidence="2 14">Belongs to the small Tim family.</text>
</comment>
<keyword evidence="3 14" id="KW-0813">Transport</keyword>
<evidence type="ECO:0000259" key="15">
    <source>
        <dbReference type="Pfam" id="PF02953"/>
    </source>
</evidence>
<comment type="caution">
    <text evidence="16">The sequence shown here is derived from an EMBL/GenBank/DDBJ whole genome shotgun (WGS) entry which is preliminary data.</text>
</comment>
<keyword evidence="9 14" id="KW-0496">Mitochondrion</keyword>
<name>A0A3M7GUC0_HORWE</name>
<keyword evidence="4" id="KW-0479">Metal-binding</keyword>
<dbReference type="Pfam" id="PF02953">
    <property type="entry name" value="zf-Tim10_DDP"/>
    <property type="match status" value="1"/>
</dbReference>
<dbReference type="SUPFAM" id="SSF144122">
    <property type="entry name" value="Tim10-like"/>
    <property type="match status" value="1"/>
</dbReference>
<evidence type="ECO:0000256" key="12">
    <source>
        <dbReference type="ARBA" id="ARBA00025151"/>
    </source>
</evidence>
<evidence type="ECO:0000256" key="5">
    <source>
        <dbReference type="ARBA" id="ARBA00022792"/>
    </source>
</evidence>